<keyword evidence="11" id="KW-1185">Reference proteome</keyword>
<comment type="caution">
    <text evidence="10">The sequence shown here is derived from an EMBL/GenBank/DDBJ whole genome shotgun (WGS) entry which is preliminary data.</text>
</comment>
<protein>
    <recommendedName>
        <fullName evidence="7">Signal transduction histidine-protein kinase/phosphatase DegS</fullName>
        <ecNumber evidence="7">2.7.13.3</ecNumber>
        <ecNumber evidence="7">3.1.3.-</ecNumber>
    </recommendedName>
</protein>
<evidence type="ECO:0000256" key="5">
    <source>
        <dbReference type="ARBA" id="ARBA00022840"/>
    </source>
</evidence>
<keyword evidence="3 7" id="KW-0547">Nucleotide-binding</keyword>
<sequence>MTNERNIDVQRLESVFENMLKVMDNSKKDIFSISEQTRKNYEALKQELEEVQRETEKVIQRGDQLEKLTHTSRQRLAEVSKNFEKFTENELKRAYEVANDLVVQLSINRLEEKQLRTRRDDLERRLIDLLKTIERADQLANQVSTVLTYLTSDLKEVGPALETARQRQEFAIKIIQAQEEERKRLSREIHDGPAQLLANVSLRTGLIEQMCNPTTDENVIKELRDLRELAREALHEVRRIIYDLRPMALDDLGLVPTLQKYLKKMMGYNEGVYIHFMSKGPDKRFDSNFEASAFRLIQESVSNALKHAEAKDIWVKLEWLHDTMNIVVKDNGKGFAKEEIKDKTFGLIGMHERIELLKGKIRIDSKIGEGTTVFIQIPIDEKNTIKEIKE</sequence>
<dbReference type="SMART" id="SM00387">
    <property type="entry name" value="HATPase_c"/>
    <property type="match status" value="1"/>
</dbReference>
<dbReference type="GO" id="GO:0016301">
    <property type="term" value="F:kinase activity"/>
    <property type="evidence" value="ECO:0007669"/>
    <property type="project" value="UniProtKB-KW"/>
</dbReference>
<keyword evidence="7" id="KW-0963">Cytoplasm</keyword>
<organism evidence="10 11">
    <name type="scientific">Savagea faecisuis</name>
    <dbReference type="NCBI Taxonomy" id="1274803"/>
    <lineage>
        <taxon>Bacteria</taxon>
        <taxon>Bacillati</taxon>
        <taxon>Bacillota</taxon>
        <taxon>Bacilli</taxon>
        <taxon>Bacillales</taxon>
        <taxon>Caryophanaceae</taxon>
        <taxon>Savagea</taxon>
    </lineage>
</organism>
<gene>
    <name evidence="10" type="ORF">ACFQ0V_12760</name>
</gene>
<dbReference type="InterPro" id="IPR008595">
    <property type="entry name" value="DegS"/>
</dbReference>
<evidence type="ECO:0000256" key="3">
    <source>
        <dbReference type="ARBA" id="ARBA00022741"/>
    </source>
</evidence>
<evidence type="ECO:0000256" key="8">
    <source>
        <dbReference type="SAM" id="Coils"/>
    </source>
</evidence>
<dbReference type="PIRSF" id="PIRSF003169">
    <property type="entry name" value="STHK_DegS"/>
    <property type="match status" value="1"/>
</dbReference>
<dbReference type="Proteomes" id="UP001596976">
    <property type="component" value="Unassembled WGS sequence"/>
</dbReference>
<evidence type="ECO:0000259" key="9">
    <source>
        <dbReference type="PROSITE" id="PS50109"/>
    </source>
</evidence>
<comment type="function">
    <text evidence="7">Member of the two-component regulatory system DegS/DegU, which plays an important role in the transition growth phase.</text>
</comment>
<dbReference type="PANTHER" id="PTHR24421:SF55">
    <property type="entry name" value="SENSOR HISTIDINE KINASE YDFH"/>
    <property type="match status" value="1"/>
</dbReference>
<evidence type="ECO:0000313" key="11">
    <source>
        <dbReference type="Proteomes" id="UP001596976"/>
    </source>
</evidence>
<keyword evidence="4 7" id="KW-0418">Kinase</keyword>
<dbReference type="EC" id="3.1.3.-" evidence="7"/>
<dbReference type="InterPro" id="IPR011712">
    <property type="entry name" value="Sig_transdc_His_kin_sub3_dim/P"/>
</dbReference>
<dbReference type="InterPro" id="IPR003594">
    <property type="entry name" value="HATPase_dom"/>
</dbReference>
<dbReference type="InterPro" id="IPR050482">
    <property type="entry name" value="Sensor_HK_TwoCompSys"/>
</dbReference>
<dbReference type="Gene3D" id="1.20.5.1930">
    <property type="match status" value="1"/>
</dbReference>
<feature type="coiled-coil region" evidence="8">
    <location>
        <begin position="112"/>
        <end position="188"/>
    </location>
</feature>
<evidence type="ECO:0000256" key="7">
    <source>
        <dbReference type="PIRNR" id="PIRNR003169"/>
    </source>
</evidence>
<dbReference type="Pfam" id="PF05384">
    <property type="entry name" value="DegS"/>
    <property type="match status" value="1"/>
</dbReference>
<evidence type="ECO:0000313" key="10">
    <source>
        <dbReference type="EMBL" id="MFD0944613.1"/>
    </source>
</evidence>
<feature type="domain" description="Histidine kinase" evidence="9">
    <location>
        <begin position="184"/>
        <end position="381"/>
    </location>
</feature>
<dbReference type="RefSeq" id="WP_381014294.1">
    <property type="nucleotide sequence ID" value="NZ_JBHTJF010000043.1"/>
</dbReference>
<comment type="subcellular location">
    <subcellularLocation>
        <location evidence="7">Cytoplasm</location>
    </subcellularLocation>
</comment>
<dbReference type="CDD" id="cd16917">
    <property type="entry name" value="HATPase_UhpB-NarQ-NarX-like"/>
    <property type="match status" value="1"/>
</dbReference>
<evidence type="ECO:0000256" key="6">
    <source>
        <dbReference type="ARBA" id="ARBA00023012"/>
    </source>
</evidence>
<dbReference type="Pfam" id="PF07730">
    <property type="entry name" value="HisKA_3"/>
    <property type="match status" value="1"/>
</dbReference>
<feature type="coiled-coil region" evidence="8">
    <location>
        <begin position="34"/>
        <end position="68"/>
    </location>
</feature>
<dbReference type="InterPro" id="IPR005467">
    <property type="entry name" value="His_kinase_dom"/>
</dbReference>
<comment type="catalytic activity">
    <reaction evidence="1 7">
        <text>ATP + protein L-histidine = ADP + protein N-phospho-L-histidine.</text>
        <dbReference type="EC" id="2.7.13.3"/>
    </reaction>
</comment>
<keyword evidence="7" id="KW-0378">Hydrolase</keyword>
<evidence type="ECO:0000256" key="1">
    <source>
        <dbReference type="ARBA" id="ARBA00000085"/>
    </source>
</evidence>
<reference evidence="11" key="1">
    <citation type="journal article" date="2019" name="Int. J. Syst. Evol. Microbiol.">
        <title>The Global Catalogue of Microorganisms (GCM) 10K type strain sequencing project: providing services to taxonomists for standard genome sequencing and annotation.</title>
        <authorList>
            <consortium name="The Broad Institute Genomics Platform"/>
            <consortium name="The Broad Institute Genome Sequencing Center for Infectious Disease"/>
            <person name="Wu L."/>
            <person name="Ma J."/>
        </authorList>
    </citation>
    <scope>NUCLEOTIDE SEQUENCE [LARGE SCALE GENOMIC DNA]</scope>
    <source>
        <strain evidence="11">CCUG 63563</strain>
    </source>
</reference>
<keyword evidence="5 7" id="KW-0067">ATP-binding</keyword>
<dbReference type="InterPro" id="IPR036890">
    <property type="entry name" value="HATPase_C_sf"/>
</dbReference>
<keyword evidence="6 7" id="KW-0902">Two-component regulatory system</keyword>
<evidence type="ECO:0000256" key="2">
    <source>
        <dbReference type="ARBA" id="ARBA00022679"/>
    </source>
</evidence>
<proteinExistence type="predicted"/>
<dbReference type="InterPro" id="IPR016381">
    <property type="entry name" value="Sig_transdc_His_kinase_DegS"/>
</dbReference>
<keyword evidence="2 7" id="KW-0808">Transferase</keyword>
<dbReference type="EC" id="2.7.13.3" evidence="7"/>
<dbReference type="PROSITE" id="PS50109">
    <property type="entry name" value="HIS_KIN"/>
    <property type="match status" value="1"/>
</dbReference>
<keyword evidence="8" id="KW-0175">Coiled coil</keyword>
<evidence type="ECO:0000256" key="4">
    <source>
        <dbReference type="ARBA" id="ARBA00022777"/>
    </source>
</evidence>
<dbReference type="PANTHER" id="PTHR24421">
    <property type="entry name" value="NITRATE/NITRITE SENSOR PROTEIN NARX-RELATED"/>
    <property type="match status" value="1"/>
</dbReference>
<name>A0ABW3H2N6_9BACL</name>
<keyword evidence="7" id="KW-0904">Protein phosphatase</keyword>
<dbReference type="Gene3D" id="3.30.565.10">
    <property type="entry name" value="Histidine kinase-like ATPase, C-terminal domain"/>
    <property type="match status" value="1"/>
</dbReference>
<accession>A0ABW3H2N6</accession>
<dbReference type="Pfam" id="PF02518">
    <property type="entry name" value="HATPase_c"/>
    <property type="match status" value="1"/>
</dbReference>
<dbReference type="SUPFAM" id="SSF55874">
    <property type="entry name" value="ATPase domain of HSP90 chaperone/DNA topoisomerase II/histidine kinase"/>
    <property type="match status" value="1"/>
</dbReference>
<dbReference type="EMBL" id="JBHTJF010000043">
    <property type="protein sequence ID" value="MFD0944613.1"/>
    <property type="molecule type" value="Genomic_DNA"/>
</dbReference>